<evidence type="ECO:0000259" key="1">
    <source>
        <dbReference type="Pfam" id="PF09995"/>
    </source>
</evidence>
<dbReference type="InterPro" id="IPR018713">
    <property type="entry name" value="MPAB/Lcp_cat_dom"/>
</dbReference>
<dbReference type="AlphaFoldDB" id="A0A2R7YZM1"/>
<comment type="caution">
    <text evidence="2">The sequence shown here is derived from an EMBL/GenBank/DDBJ whole genome shotgun (WGS) entry which is preliminary data.</text>
</comment>
<dbReference type="PANTHER" id="PTHR36124:SF1">
    <property type="entry name" value="ER-BOUND OXYGENASE MPAB_MPAB'_RUBBER OXYGENASE CATALYTIC DOMAIN-CONTAINING PROTEIN"/>
    <property type="match status" value="1"/>
</dbReference>
<dbReference type="Pfam" id="PF09995">
    <property type="entry name" value="MPAB_Lcp_cat"/>
    <property type="match status" value="1"/>
</dbReference>
<name>A0A2R7YZM1_9ACTN</name>
<dbReference type="GO" id="GO:0016491">
    <property type="term" value="F:oxidoreductase activity"/>
    <property type="evidence" value="ECO:0007669"/>
    <property type="project" value="InterPro"/>
</dbReference>
<dbReference type="RefSeq" id="WP_108343692.1">
    <property type="nucleotide sequence ID" value="NZ_PYXZ01000002.1"/>
</dbReference>
<reference evidence="2 3" key="1">
    <citation type="submission" date="2018-03" db="EMBL/GenBank/DDBJ databases">
        <authorList>
            <person name="Keele B.F."/>
        </authorList>
    </citation>
    <scope>NUCLEOTIDE SEQUENCE [LARGE SCALE GENOMIC DNA]</scope>
    <source>
        <strain evidence="2 3">IB-3</strain>
    </source>
</reference>
<evidence type="ECO:0000313" key="2">
    <source>
        <dbReference type="EMBL" id="PUA81810.1"/>
    </source>
</evidence>
<dbReference type="InterPro" id="IPR046366">
    <property type="entry name" value="MPAB"/>
</dbReference>
<gene>
    <name evidence="2" type="ORF">C7S10_07025</name>
</gene>
<keyword evidence="3" id="KW-1185">Reference proteome</keyword>
<organism evidence="2 3">
    <name type="scientific">Nocardioides currus</name>
    <dbReference type="NCBI Taxonomy" id="2133958"/>
    <lineage>
        <taxon>Bacteria</taxon>
        <taxon>Bacillati</taxon>
        <taxon>Actinomycetota</taxon>
        <taxon>Actinomycetes</taxon>
        <taxon>Propionibacteriales</taxon>
        <taxon>Nocardioidaceae</taxon>
        <taxon>Nocardioides</taxon>
    </lineage>
</organism>
<dbReference type="EMBL" id="PYXZ01000002">
    <property type="protein sequence ID" value="PUA81810.1"/>
    <property type="molecule type" value="Genomic_DNA"/>
</dbReference>
<dbReference type="PANTHER" id="PTHR36124">
    <property type="match status" value="1"/>
</dbReference>
<sequence>MALLITRRLKERGRRYDNLRRIRALDPRTDHDEILRLTARHEFPWDYVQGTGIAFMRDYGVPSISRLLHRTAEFEQHGMKRYDDTILIGQEATVDGIDSERGHAAVRRLNQIHGHYDIPDDELAYVLATTIVGPVRWISAYGWRPLDPHELVAIERVTTRFGELMGIKGLPSTYDGYLQLLLDFERTHFAPDPANTALAEASIEIARAVAPLPVRPLLRRVTIALMDEPLREALGLPEQPRWFVSLVRRGLRLRGRALRFAPPRREPYFHRAATYPDGHRLRDLGPLSMLDALNAHDRADERQARA</sequence>
<dbReference type="Proteomes" id="UP000244867">
    <property type="component" value="Unassembled WGS sequence"/>
</dbReference>
<evidence type="ECO:0000313" key="3">
    <source>
        <dbReference type="Proteomes" id="UP000244867"/>
    </source>
</evidence>
<feature type="domain" description="ER-bound oxygenase mpaB/mpaB'/Rubber oxygenase catalytic" evidence="1">
    <location>
        <begin position="71"/>
        <end position="245"/>
    </location>
</feature>
<dbReference type="OrthoDB" id="836517at2"/>
<protein>
    <submittedName>
        <fullName evidence="2">DUF2236 domain-containing protein</fullName>
    </submittedName>
</protein>
<proteinExistence type="predicted"/>
<accession>A0A2R7YZM1</accession>